<dbReference type="Proteomes" id="UP001528672">
    <property type="component" value="Unassembled WGS sequence"/>
</dbReference>
<feature type="compositionally biased region" description="Pro residues" evidence="1">
    <location>
        <begin position="1"/>
        <end position="13"/>
    </location>
</feature>
<dbReference type="InterPro" id="IPR011690">
    <property type="entry name" value="P_starv_induced_PsiF"/>
</dbReference>
<dbReference type="RefSeq" id="WP_273925166.1">
    <property type="nucleotide sequence ID" value="NZ_JAQSIO010000001.1"/>
</dbReference>
<proteinExistence type="predicted"/>
<evidence type="ECO:0000313" key="3">
    <source>
        <dbReference type="Proteomes" id="UP001528672"/>
    </source>
</evidence>
<keyword evidence="3" id="KW-1185">Reference proteome</keyword>
<dbReference type="EMBL" id="JAQSIO010000001">
    <property type="protein sequence ID" value="MDD0813648.1"/>
    <property type="molecule type" value="Genomic_DNA"/>
</dbReference>
<sequence>MHPVFTPPLPATPAPSRRSPFNPWMALGALGLVLLLNPGTGQAKDSPAAKDAKAPAEASTAPASAPAQKQRNRMGECSAQFKATGKPGSERKAFMQECLRKPKA</sequence>
<evidence type="ECO:0000313" key="2">
    <source>
        <dbReference type="EMBL" id="MDD0813648.1"/>
    </source>
</evidence>
<feature type="compositionally biased region" description="Low complexity" evidence="1">
    <location>
        <begin position="55"/>
        <end position="69"/>
    </location>
</feature>
<evidence type="ECO:0000256" key="1">
    <source>
        <dbReference type="SAM" id="MobiDB-lite"/>
    </source>
</evidence>
<gene>
    <name evidence="2" type="ORF">PSQ39_03310</name>
</gene>
<accession>A0ABT5MAM8</accession>
<organism evidence="2 3">
    <name type="scientific">Curvibacter microcysteis</name>
    <dbReference type="NCBI Taxonomy" id="3026419"/>
    <lineage>
        <taxon>Bacteria</taxon>
        <taxon>Pseudomonadati</taxon>
        <taxon>Pseudomonadota</taxon>
        <taxon>Betaproteobacteria</taxon>
        <taxon>Burkholderiales</taxon>
        <taxon>Comamonadaceae</taxon>
        <taxon>Curvibacter</taxon>
    </lineage>
</organism>
<comment type="caution">
    <text evidence="2">The sequence shown here is derived from an EMBL/GenBank/DDBJ whole genome shotgun (WGS) entry which is preliminary data.</text>
</comment>
<feature type="region of interest" description="Disordered" evidence="1">
    <location>
        <begin position="1"/>
        <end position="20"/>
    </location>
</feature>
<name>A0ABT5MAM8_9BURK</name>
<protein>
    <submittedName>
        <fullName evidence="2">PsiF family protein</fullName>
    </submittedName>
</protein>
<reference evidence="2 3" key="1">
    <citation type="submission" date="2023-02" db="EMBL/GenBank/DDBJ databases">
        <title>Bacterial whole genome sequence for Curvibacter sp. HBC28.</title>
        <authorList>
            <person name="Le V."/>
            <person name="Ko S.-R."/>
            <person name="Ahn C.-Y."/>
            <person name="Oh H.-M."/>
        </authorList>
    </citation>
    <scope>NUCLEOTIDE SEQUENCE [LARGE SCALE GENOMIC DNA]</scope>
    <source>
        <strain evidence="2 3">HBC28</strain>
    </source>
</reference>
<feature type="compositionally biased region" description="Low complexity" evidence="1">
    <location>
        <begin position="37"/>
        <end position="46"/>
    </location>
</feature>
<dbReference type="Pfam" id="PF07769">
    <property type="entry name" value="PsiF_repeat"/>
    <property type="match status" value="1"/>
</dbReference>
<feature type="region of interest" description="Disordered" evidence="1">
    <location>
        <begin position="37"/>
        <end position="76"/>
    </location>
</feature>